<organism evidence="5 6">
    <name type="scientific">Babesia bovis</name>
    <dbReference type="NCBI Taxonomy" id="5865"/>
    <lineage>
        <taxon>Eukaryota</taxon>
        <taxon>Sar</taxon>
        <taxon>Alveolata</taxon>
        <taxon>Apicomplexa</taxon>
        <taxon>Aconoidasida</taxon>
        <taxon>Piroplasmida</taxon>
        <taxon>Babesiidae</taxon>
        <taxon>Babesia</taxon>
    </lineage>
</organism>
<reference evidence="6" key="2">
    <citation type="journal article" date="2020" name="Data Brief">
        <title>Transcriptome dataset of Babesia bovis life stages within vertebrate and invertebrate hosts.</title>
        <authorList>
            <person name="Ueti M.W."/>
            <person name="Johnson W.C."/>
            <person name="Kappmeyer L.S."/>
            <person name="Herndon D.R."/>
            <person name="Mousel M.R."/>
            <person name="Reif K.E."/>
            <person name="Taus N.S."/>
            <person name="Ifeonu O.O."/>
            <person name="Silva J.C."/>
            <person name="Suarez C.E."/>
            <person name="Brayton K.A."/>
        </authorList>
    </citation>
    <scope>NUCLEOTIDE SEQUENCE [LARGE SCALE GENOMIC DNA]</scope>
</reference>
<dbReference type="STRING" id="5865.A7ANG9"/>
<evidence type="ECO:0000256" key="2">
    <source>
        <dbReference type="SAM" id="MobiDB-lite"/>
    </source>
</evidence>
<keyword evidence="6" id="KW-1185">Reference proteome</keyword>
<dbReference type="PANTHER" id="PTHR12072">
    <property type="entry name" value="CWF19, CELL CYCLE CONTROL PROTEIN"/>
    <property type="match status" value="1"/>
</dbReference>
<name>A7ANG9_BABBO</name>
<protein>
    <submittedName>
        <fullName evidence="5">Uncharacterized protein</fullName>
    </submittedName>
</protein>
<feature type="compositionally biased region" description="Basic residues" evidence="2">
    <location>
        <begin position="1"/>
        <end position="13"/>
    </location>
</feature>
<comment type="similarity">
    <text evidence="1">Belongs to the CWF19 family.</text>
</comment>
<dbReference type="Pfam" id="PF04677">
    <property type="entry name" value="CwfJ_C_1"/>
    <property type="match status" value="1"/>
</dbReference>
<dbReference type="VEuPathDB" id="PiroplasmaDB:BBOV_III005400"/>
<dbReference type="Proteomes" id="UP000002173">
    <property type="component" value="Unassembled WGS sequence"/>
</dbReference>
<dbReference type="Pfam" id="PF04676">
    <property type="entry name" value="CwfJ_C_2"/>
    <property type="match status" value="1"/>
</dbReference>
<accession>A7ANG9</accession>
<dbReference type="RefSeq" id="XP_001611671.1">
    <property type="nucleotide sequence ID" value="XM_001611621.1"/>
</dbReference>
<reference evidence="5 6" key="1">
    <citation type="journal article" date="2007" name="PLoS Pathog.">
        <title>Genome sequence of Babesia bovis and comparative analysis of apicomplexan hemoprotozoa.</title>
        <authorList>
            <person name="Brayton K.A."/>
            <person name="Lau A.O.T."/>
            <person name="Herndon D.R."/>
            <person name="Hannick L."/>
            <person name="Kappmeyer L.S."/>
            <person name="Berens S.J."/>
            <person name="Bidwell S.L."/>
            <person name="Brown W.C."/>
            <person name="Crabtree J."/>
            <person name="Fadrosh D."/>
            <person name="Feldblum T."/>
            <person name="Forberger H.A."/>
            <person name="Haas B.J."/>
            <person name="Howell J.M."/>
            <person name="Khouri H."/>
            <person name="Koo H."/>
            <person name="Mann D.J."/>
            <person name="Norimine J."/>
            <person name="Paulsen I.T."/>
            <person name="Radune D."/>
            <person name="Ren Q."/>
            <person name="Smith R.K. Jr."/>
            <person name="Suarez C.E."/>
            <person name="White O."/>
            <person name="Wortman J.R."/>
            <person name="Knowles D.P. Jr."/>
            <person name="McElwain T.F."/>
            <person name="Nene V.M."/>
        </authorList>
    </citation>
    <scope>NUCLEOTIDE SEQUENCE [LARGE SCALE GENOMIC DNA]</scope>
    <source>
        <strain evidence="5">T2Bo</strain>
    </source>
</reference>
<sequence>MNMKNNYKRHKGGYSRNKNEGSYDTHVQIDEALYMANRNAAIKLKESILKRENAEDFALGPCQFRRISTFQKVDSRPRPSMQKTEGTTKFCVMCPSSMQKEIELSQSQTVYLAMEQQRHAIQGDQLIIAPKQHVQSTLYLDDNTYTELRNYQKTLVKMFYEQDKTVLFIETALSDPYLRNKEDGGSRPQQHCYIQCFPIPLEALDDAKSMFRKALDDLVPDWAHNRKLMNVTGKTGVRDVMPKGFDFIHVDFGLSGEGIACVIEDLNRITPHFAREVVAGVLHMDSMERAFRSTDKYMQALSWLRRQYKNYDWVIQE</sequence>
<dbReference type="GO" id="GO:0000398">
    <property type="term" value="P:mRNA splicing, via spliceosome"/>
    <property type="evidence" value="ECO:0007669"/>
    <property type="project" value="TreeGrafter"/>
</dbReference>
<comment type="caution">
    <text evidence="5">The sequence shown here is derived from an EMBL/GenBank/DDBJ whole genome shotgun (WGS) entry which is preliminary data.</text>
</comment>
<dbReference type="InterPro" id="IPR040194">
    <property type="entry name" value="Cwf19-like"/>
</dbReference>
<evidence type="ECO:0000259" key="4">
    <source>
        <dbReference type="Pfam" id="PF04677"/>
    </source>
</evidence>
<feature type="domain" description="Cwf19-like C-terminal" evidence="4">
    <location>
        <begin position="83"/>
        <end position="212"/>
    </location>
</feature>
<proteinExistence type="inferred from homology"/>
<dbReference type="EMBL" id="AAXT01000001">
    <property type="protein sequence ID" value="EDO08103.1"/>
    <property type="molecule type" value="Genomic_DNA"/>
</dbReference>
<dbReference type="eggNOG" id="KOG2477">
    <property type="taxonomic scope" value="Eukaryota"/>
</dbReference>
<dbReference type="GO" id="GO:0071014">
    <property type="term" value="C:post-mRNA release spliceosomal complex"/>
    <property type="evidence" value="ECO:0007669"/>
    <property type="project" value="TreeGrafter"/>
</dbReference>
<evidence type="ECO:0000256" key="1">
    <source>
        <dbReference type="ARBA" id="ARBA00006795"/>
    </source>
</evidence>
<gene>
    <name evidence="5" type="ORF">BBOV_III005400</name>
</gene>
<reference evidence="6" key="3">
    <citation type="journal article" date="2021" name="Int. J. Parasitol.">
        <title>Comparative analysis of gene expression between Babesia bovis blood stages and kinetes allowed by improved genome annotation.</title>
        <authorList>
            <person name="Ueti M.W."/>
            <person name="Johnson W.C."/>
            <person name="Kappmeyer L.S."/>
            <person name="Herndon D.R."/>
            <person name="Mousel M.R."/>
            <person name="Reif K.E."/>
            <person name="Taus N.S."/>
            <person name="Ifeonu O.O."/>
            <person name="Silva J.C."/>
            <person name="Suarez C.E."/>
            <person name="Brayton K.A."/>
        </authorList>
    </citation>
    <scope>NUCLEOTIDE SEQUENCE [LARGE SCALE GENOMIC DNA]</scope>
</reference>
<dbReference type="KEGG" id="bbo:BBOV_III005400"/>
<evidence type="ECO:0000313" key="6">
    <source>
        <dbReference type="Proteomes" id="UP000002173"/>
    </source>
</evidence>
<evidence type="ECO:0000313" key="5">
    <source>
        <dbReference type="EMBL" id="EDO08103.1"/>
    </source>
</evidence>
<dbReference type="GeneID" id="5479920"/>
<dbReference type="PANTHER" id="PTHR12072:SF5">
    <property type="entry name" value="CWF19-LIKE PROTEIN 2"/>
    <property type="match status" value="1"/>
</dbReference>
<dbReference type="OMA" id="ISECEFC"/>
<feature type="region of interest" description="Disordered" evidence="2">
    <location>
        <begin position="1"/>
        <end position="21"/>
    </location>
</feature>
<evidence type="ECO:0000259" key="3">
    <source>
        <dbReference type="Pfam" id="PF04676"/>
    </source>
</evidence>
<dbReference type="InterPro" id="IPR006768">
    <property type="entry name" value="Cwf19-like_C_dom-1"/>
</dbReference>
<dbReference type="InParanoid" id="A7ANG9"/>
<dbReference type="AlphaFoldDB" id="A7ANG9"/>
<dbReference type="InterPro" id="IPR006767">
    <property type="entry name" value="Cwf19-like_C_dom-2"/>
</dbReference>
<feature type="domain" description="Cwf19-like protein C-terminal" evidence="3">
    <location>
        <begin position="222"/>
        <end position="313"/>
    </location>
</feature>